<evidence type="ECO:0000313" key="1">
    <source>
        <dbReference type="EMBL" id="KFJ05598.1"/>
    </source>
</evidence>
<name>A0A087ECU7_9BIFI</name>
<protein>
    <submittedName>
        <fullName evidence="1">YkoY family integral membrane protein</fullName>
    </submittedName>
</protein>
<evidence type="ECO:0000313" key="2">
    <source>
        <dbReference type="Proteomes" id="UP000029080"/>
    </source>
</evidence>
<comment type="caution">
    <text evidence="1">The sequence shown here is derived from an EMBL/GenBank/DDBJ whole genome shotgun (WGS) entry which is preliminary data.</text>
</comment>
<dbReference type="AlphaFoldDB" id="A0A087ECU7"/>
<sequence length="215" mass="24312">MSRFFNQDNLFFKIMGTFFDLIVLNLLTLLMCLPIVTAGASLTAMHYVLWHMVRGEETYISRQFFDSFKRNFKQATLIWLVFLVVGIIMAVDVMVLLALPREQQWMMGAVVAIVGCVVVVMAQYVFPLLSRYEDPIRVQVKNAAMLAVGYFPRTLAMLVVLGAFAVAYVHYFAYAIPGIILLGITLPQYCCAWLYNTVFRKLDGEDVRGGQASHG</sequence>
<dbReference type="STRING" id="356829.BITS_0285"/>
<keyword evidence="2" id="KW-1185">Reference proteome</keyword>
<dbReference type="Pfam" id="PF04854">
    <property type="entry name" value="DUF624"/>
    <property type="match status" value="1"/>
</dbReference>
<dbReference type="RefSeq" id="WP_026641716.1">
    <property type="nucleotide sequence ID" value="NZ_JGZU01000015.1"/>
</dbReference>
<dbReference type="eggNOG" id="COG5578">
    <property type="taxonomic scope" value="Bacteria"/>
</dbReference>
<gene>
    <name evidence="1" type="ORF">BITS_0285</name>
</gene>
<proteinExistence type="predicted"/>
<dbReference type="InterPro" id="IPR006938">
    <property type="entry name" value="DUF624"/>
</dbReference>
<organism evidence="1 2">
    <name type="scientific">Bifidobacterium tsurumiense</name>
    <dbReference type="NCBI Taxonomy" id="356829"/>
    <lineage>
        <taxon>Bacteria</taxon>
        <taxon>Bacillati</taxon>
        <taxon>Actinomycetota</taxon>
        <taxon>Actinomycetes</taxon>
        <taxon>Bifidobacteriales</taxon>
        <taxon>Bifidobacteriaceae</taxon>
        <taxon>Bifidobacterium</taxon>
    </lineage>
</organism>
<dbReference type="Proteomes" id="UP000029080">
    <property type="component" value="Unassembled WGS sequence"/>
</dbReference>
<dbReference type="EMBL" id="JGZU01000015">
    <property type="protein sequence ID" value="KFJ05598.1"/>
    <property type="molecule type" value="Genomic_DNA"/>
</dbReference>
<accession>A0A087ECU7</accession>
<reference evidence="1 2" key="1">
    <citation type="submission" date="2014-03" db="EMBL/GenBank/DDBJ databases">
        <title>Genomics of Bifidobacteria.</title>
        <authorList>
            <person name="Ventura M."/>
            <person name="Milani C."/>
            <person name="Lugli G.A."/>
        </authorList>
    </citation>
    <scope>NUCLEOTIDE SEQUENCE [LARGE SCALE GENOMIC DNA]</scope>
    <source>
        <strain evidence="1 2">JCM 13495</strain>
    </source>
</reference>
<dbReference type="OrthoDB" id="4420878at2"/>